<evidence type="ECO:0000313" key="3">
    <source>
        <dbReference type="EMBL" id="EMY15955.1"/>
    </source>
</evidence>
<feature type="coiled-coil region" evidence="1">
    <location>
        <begin position="40"/>
        <end position="85"/>
    </location>
</feature>
<sequence>MVSFLFMDFSFLPVYALLLSVVVGFGSLFGFLRIFWKDIKSEFKELKSELKSEIQEVRSEAKTENQSLRMEMVQLHSEIHELRSELKSDIHELRSEFKSDIHELRSEFKSDIHELRSEFKSDIQRVDKNVFYLRKRMDVLVDSFALRFLNTASSSPKQI</sequence>
<reference evidence="3 4" key="1">
    <citation type="submission" date="2013-02" db="EMBL/GenBank/DDBJ databases">
        <authorList>
            <person name="Harkins D.M."/>
            <person name="Durkin A.S."/>
            <person name="Brinkac L.M."/>
            <person name="Haft D.H."/>
            <person name="Selengut J.D."/>
            <person name="Sanka R."/>
            <person name="DePew J."/>
            <person name="Purushe J."/>
            <person name="Haake D.A."/>
            <person name="Matsunaga J."/>
            <person name="Vinetz J.M."/>
            <person name="Sutton G.G."/>
            <person name="Nierman W.C."/>
            <person name="Fouts D.E."/>
        </authorList>
    </citation>
    <scope>NUCLEOTIDE SEQUENCE [LARGE SCALE GENOMIC DNA]</scope>
    <source>
        <strain evidence="3 4">Ecochallenge</strain>
    </source>
</reference>
<proteinExistence type="predicted"/>
<evidence type="ECO:0008006" key="5">
    <source>
        <dbReference type="Google" id="ProtNLM"/>
    </source>
</evidence>
<gene>
    <name evidence="3" type="ORF">LEP1GSC043_2903</name>
</gene>
<dbReference type="Proteomes" id="UP000012249">
    <property type="component" value="Unassembled WGS sequence"/>
</dbReference>
<organism evidence="3 4">
    <name type="scientific">Leptospira weilii str. Ecochallenge</name>
    <dbReference type="NCBI Taxonomy" id="1049986"/>
    <lineage>
        <taxon>Bacteria</taxon>
        <taxon>Pseudomonadati</taxon>
        <taxon>Spirochaetota</taxon>
        <taxon>Spirochaetia</taxon>
        <taxon>Leptospirales</taxon>
        <taxon>Leptospiraceae</taxon>
        <taxon>Leptospira</taxon>
    </lineage>
</organism>
<comment type="caution">
    <text evidence="3">The sequence shown here is derived from an EMBL/GenBank/DDBJ whole genome shotgun (WGS) entry which is preliminary data.</text>
</comment>
<evidence type="ECO:0000256" key="2">
    <source>
        <dbReference type="SAM" id="Phobius"/>
    </source>
</evidence>
<evidence type="ECO:0000256" key="1">
    <source>
        <dbReference type="SAM" id="Coils"/>
    </source>
</evidence>
<keyword evidence="2" id="KW-1133">Transmembrane helix</keyword>
<keyword evidence="2" id="KW-0472">Membrane</keyword>
<dbReference type="AlphaFoldDB" id="N1UIX1"/>
<dbReference type="SUPFAM" id="SSF58113">
    <property type="entry name" value="Apolipoprotein A-I"/>
    <property type="match status" value="1"/>
</dbReference>
<protein>
    <recommendedName>
        <fullName evidence="5">DUF1640 domain-containing protein</fullName>
    </recommendedName>
</protein>
<dbReference type="EMBL" id="AHMI02000054">
    <property type="protein sequence ID" value="EMY15955.1"/>
    <property type="molecule type" value="Genomic_DNA"/>
</dbReference>
<keyword evidence="1" id="KW-0175">Coiled coil</keyword>
<evidence type="ECO:0000313" key="4">
    <source>
        <dbReference type="Proteomes" id="UP000012249"/>
    </source>
</evidence>
<accession>N1UIX1</accession>
<feature type="transmembrane region" description="Helical" evidence="2">
    <location>
        <begin position="12"/>
        <end position="36"/>
    </location>
</feature>
<keyword evidence="2" id="KW-0812">Transmembrane</keyword>
<name>N1UIX1_9LEPT</name>
<dbReference type="Gene3D" id="1.20.120.20">
    <property type="entry name" value="Apolipoprotein"/>
    <property type="match status" value="1"/>
</dbReference>